<reference evidence="2 3" key="1">
    <citation type="submission" date="2015-02" db="EMBL/GenBank/DDBJ databases">
        <title>Draft genome sequences of ten Microbacterium spp. with emphasis on heavy metal contaminated environments.</title>
        <authorList>
            <person name="Corretto E."/>
        </authorList>
    </citation>
    <scope>NUCLEOTIDE SEQUENCE [LARGE SCALE GENOMIC DNA]</scope>
    <source>
        <strain evidence="2 3">SA35</strain>
    </source>
</reference>
<proteinExistence type="predicted"/>
<dbReference type="RefSeq" id="WP_045258467.1">
    <property type="nucleotide sequence ID" value="NZ_JYJB01000010.1"/>
</dbReference>
<dbReference type="Proteomes" id="UP000033900">
    <property type="component" value="Unassembled WGS sequence"/>
</dbReference>
<feature type="region of interest" description="Disordered" evidence="1">
    <location>
        <begin position="222"/>
        <end position="250"/>
    </location>
</feature>
<dbReference type="OrthoDB" id="5081882at2"/>
<dbReference type="EMBL" id="JYJB01000010">
    <property type="protein sequence ID" value="KJL46258.1"/>
    <property type="molecule type" value="Genomic_DNA"/>
</dbReference>
<feature type="region of interest" description="Disordered" evidence="1">
    <location>
        <begin position="265"/>
        <end position="294"/>
    </location>
</feature>
<feature type="region of interest" description="Disordered" evidence="1">
    <location>
        <begin position="318"/>
        <end position="375"/>
    </location>
</feature>
<gene>
    <name evidence="2" type="ORF">RS84_02885</name>
</gene>
<name>A0A0M2HMW0_9MICO</name>
<accession>A0A0M2HMW0</accession>
<feature type="compositionally biased region" description="Basic residues" evidence="1">
    <location>
        <begin position="232"/>
        <end position="242"/>
    </location>
</feature>
<feature type="compositionally biased region" description="Low complexity" evidence="1">
    <location>
        <begin position="319"/>
        <end position="336"/>
    </location>
</feature>
<evidence type="ECO:0000313" key="2">
    <source>
        <dbReference type="EMBL" id="KJL46258.1"/>
    </source>
</evidence>
<dbReference type="PATRIC" id="fig|273678.4.peg.2887"/>
<comment type="caution">
    <text evidence="2">The sequence shown here is derived from an EMBL/GenBank/DDBJ whole genome shotgun (WGS) entry which is preliminary data.</text>
</comment>
<evidence type="ECO:0000313" key="3">
    <source>
        <dbReference type="Proteomes" id="UP000033900"/>
    </source>
</evidence>
<dbReference type="AlphaFoldDB" id="A0A0M2HMW0"/>
<organism evidence="2 3">
    <name type="scientific">Microbacterium hydrocarbonoxydans</name>
    <dbReference type="NCBI Taxonomy" id="273678"/>
    <lineage>
        <taxon>Bacteria</taxon>
        <taxon>Bacillati</taxon>
        <taxon>Actinomycetota</taxon>
        <taxon>Actinomycetes</taxon>
        <taxon>Micrococcales</taxon>
        <taxon>Microbacteriaceae</taxon>
        <taxon>Microbacterium</taxon>
    </lineage>
</organism>
<feature type="compositionally biased region" description="Low complexity" evidence="1">
    <location>
        <begin position="285"/>
        <end position="294"/>
    </location>
</feature>
<dbReference type="STRING" id="273678.RS84_02885"/>
<protein>
    <submittedName>
        <fullName evidence="2">Uncharacterized protein</fullName>
    </submittedName>
</protein>
<evidence type="ECO:0000256" key="1">
    <source>
        <dbReference type="SAM" id="MobiDB-lite"/>
    </source>
</evidence>
<keyword evidence="3" id="KW-1185">Reference proteome</keyword>
<sequence length="474" mass="49067">MTQTEGSGTALIPGAHRIIRALGVDEGPFRGILVTAGEAVAVMTDAEVLSGWAGWRYAGKDHVAGPLDLVRRADGHDVLLPWCTESVDAFLGRRAAIEAPLAAGEASTLVVSLLRGVGEVADEADHGRWWLTDGGRPVFVVGAGGDVRDEAAAIVGRLHREGTDRALGRLLAAVRDGLAEGKARPQMSATQLERWEAELFEMAAPRALDTAVHAPERVRGIEMLRDDGRRPPATRRAARGGGRRGGLGERLRSELADAAERVHRGLQVLSARGRRRDRDGPRPAPGTSSSSSRGRIAIAGAAAVAVIAGGLLWPGGATGEAPPSAPASARSAPEAGQGSAAPSANPNAERPGEPVESTEPAKETEGQGDPDDPVGATKALLDAVLVCASQEDLLCEGAVANGSAGVVEALRAPLSASHPPVAELVDAYGDIAVIRLSPADAGSEEATGELMLVLVRMKDEWLVRDVYGVADQPG</sequence>